<dbReference type="NCBIfam" id="TIGR00195">
    <property type="entry name" value="exoDNase_III"/>
    <property type="match status" value="1"/>
</dbReference>
<dbReference type="CDD" id="cd09086">
    <property type="entry name" value="ExoIII-like_AP-endo"/>
    <property type="match status" value="1"/>
</dbReference>
<evidence type="ECO:0000256" key="4">
    <source>
        <dbReference type="ARBA" id="ARBA00022801"/>
    </source>
</evidence>
<dbReference type="InterPro" id="IPR004808">
    <property type="entry name" value="AP_endonuc_1"/>
</dbReference>
<dbReference type="GO" id="GO:0008311">
    <property type="term" value="F:double-stranded DNA 3'-5' DNA exonuclease activity"/>
    <property type="evidence" value="ECO:0007669"/>
    <property type="project" value="InterPro"/>
</dbReference>
<organism evidence="7">
    <name type="scientific">marine metagenome</name>
    <dbReference type="NCBI Taxonomy" id="408172"/>
    <lineage>
        <taxon>unclassified sequences</taxon>
        <taxon>metagenomes</taxon>
        <taxon>ecological metagenomes</taxon>
    </lineage>
</organism>
<dbReference type="GO" id="GO:0004519">
    <property type="term" value="F:endonuclease activity"/>
    <property type="evidence" value="ECO:0007669"/>
    <property type="project" value="InterPro"/>
</dbReference>
<protein>
    <recommendedName>
        <fullName evidence="6">Endonuclease/exonuclease/phosphatase domain-containing protein</fullName>
    </recommendedName>
</protein>
<dbReference type="PANTHER" id="PTHR43250">
    <property type="entry name" value="EXODEOXYRIBONUCLEASE III"/>
    <property type="match status" value="1"/>
</dbReference>
<proteinExistence type="inferred from homology"/>
<dbReference type="PROSITE" id="PS00726">
    <property type="entry name" value="AP_NUCLEASE_F1_1"/>
    <property type="match status" value="1"/>
</dbReference>
<keyword evidence="3" id="KW-0479">Metal-binding</keyword>
<dbReference type="PANTHER" id="PTHR43250:SF2">
    <property type="entry name" value="EXODEOXYRIBONUCLEASE III"/>
    <property type="match status" value="1"/>
</dbReference>
<dbReference type="InterPro" id="IPR036691">
    <property type="entry name" value="Endo/exonu/phosph_ase_sf"/>
</dbReference>
<dbReference type="EMBL" id="UINC01004508">
    <property type="protein sequence ID" value="SVA14836.1"/>
    <property type="molecule type" value="Genomic_DNA"/>
</dbReference>
<name>A0A381TFD2_9ZZZZ</name>
<reference evidence="7" key="1">
    <citation type="submission" date="2018-05" db="EMBL/GenBank/DDBJ databases">
        <authorList>
            <person name="Lanie J.A."/>
            <person name="Ng W.-L."/>
            <person name="Kazmierczak K.M."/>
            <person name="Andrzejewski T.M."/>
            <person name="Davidsen T.M."/>
            <person name="Wayne K.J."/>
            <person name="Tettelin H."/>
            <person name="Glass J.I."/>
            <person name="Rusch D."/>
            <person name="Podicherti R."/>
            <person name="Tsui H.-C.T."/>
            <person name="Winkler M.E."/>
        </authorList>
    </citation>
    <scope>NUCLEOTIDE SEQUENCE</scope>
</reference>
<evidence type="ECO:0000256" key="2">
    <source>
        <dbReference type="ARBA" id="ARBA00007092"/>
    </source>
</evidence>
<dbReference type="PROSITE" id="PS51435">
    <property type="entry name" value="AP_NUCLEASE_F1_4"/>
    <property type="match status" value="1"/>
</dbReference>
<dbReference type="NCBIfam" id="TIGR00633">
    <property type="entry name" value="xth"/>
    <property type="match status" value="1"/>
</dbReference>
<dbReference type="GO" id="GO:0006281">
    <property type="term" value="P:DNA repair"/>
    <property type="evidence" value="ECO:0007669"/>
    <property type="project" value="InterPro"/>
</dbReference>
<comment type="cofactor">
    <cofactor evidence="1">
        <name>Mg(2+)</name>
        <dbReference type="ChEBI" id="CHEBI:18420"/>
    </cofactor>
</comment>
<dbReference type="InterPro" id="IPR037493">
    <property type="entry name" value="ExoIII-like"/>
</dbReference>
<dbReference type="GO" id="GO:0046872">
    <property type="term" value="F:metal ion binding"/>
    <property type="evidence" value="ECO:0007669"/>
    <property type="project" value="UniProtKB-KW"/>
</dbReference>
<dbReference type="AlphaFoldDB" id="A0A381TFD2"/>
<keyword evidence="5" id="KW-0460">Magnesium</keyword>
<keyword evidence="4" id="KW-0378">Hydrolase</keyword>
<evidence type="ECO:0000256" key="3">
    <source>
        <dbReference type="ARBA" id="ARBA00022723"/>
    </source>
</evidence>
<sequence>MKIASWNVNGIRARVEHVKHWLTISRPDVLALQETKVVDDLFPFDAFESIGYQAVVFGQKAYNGVALLTKNKTPNITRGMDGYQDEQARVISADYKGIRIIDVYVPNGQSVGSEKFAYKIEWFSHLHRLIKQSLQANNNLVVLGDFNIAPEDMDVYDPEAWKDKVLCSDQERTCLRSLLSLGLSDSFRLFEQKEGQYSWWDYRAAAYRRKMGLRIDLILLSDPVSKHCVSSTIDESPRGWEKPSDHTPVLVEIDIG</sequence>
<accession>A0A381TFD2</accession>
<evidence type="ECO:0000256" key="1">
    <source>
        <dbReference type="ARBA" id="ARBA00001946"/>
    </source>
</evidence>
<comment type="similarity">
    <text evidence="2">Belongs to the DNA repair enzymes AP/ExoA family.</text>
</comment>
<dbReference type="InterPro" id="IPR020847">
    <property type="entry name" value="AP_endonuclease_F1_BS"/>
</dbReference>
<evidence type="ECO:0000256" key="5">
    <source>
        <dbReference type="ARBA" id="ARBA00022842"/>
    </source>
</evidence>
<feature type="domain" description="Endonuclease/exonuclease/phosphatase" evidence="6">
    <location>
        <begin position="4"/>
        <end position="246"/>
    </location>
</feature>
<dbReference type="GO" id="GO:0003677">
    <property type="term" value="F:DNA binding"/>
    <property type="evidence" value="ECO:0007669"/>
    <property type="project" value="InterPro"/>
</dbReference>
<evidence type="ECO:0000259" key="6">
    <source>
        <dbReference type="Pfam" id="PF03372"/>
    </source>
</evidence>
<gene>
    <name evidence="7" type="ORF">METZ01_LOCUS67690</name>
</gene>
<evidence type="ECO:0000313" key="7">
    <source>
        <dbReference type="EMBL" id="SVA14836.1"/>
    </source>
</evidence>
<dbReference type="InterPro" id="IPR005135">
    <property type="entry name" value="Endo/exonuclease/phosphatase"/>
</dbReference>
<dbReference type="Gene3D" id="3.60.10.10">
    <property type="entry name" value="Endonuclease/exonuclease/phosphatase"/>
    <property type="match status" value="1"/>
</dbReference>
<dbReference type="Pfam" id="PF03372">
    <property type="entry name" value="Exo_endo_phos"/>
    <property type="match status" value="1"/>
</dbReference>
<dbReference type="SUPFAM" id="SSF56219">
    <property type="entry name" value="DNase I-like"/>
    <property type="match status" value="1"/>
</dbReference>